<dbReference type="Gene3D" id="3.90.1590.10">
    <property type="entry name" value="glutathione-dependent formaldehyde- activating enzyme (gfa)"/>
    <property type="match status" value="1"/>
</dbReference>
<dbReference type="PANTHER" id="PTHR33337:SF40">
    <property type="entry name" value="CENP-V_GFA DOMAIN-CONTAINING PROTEIN-RELATED"/>
    <property type="match status" value="1"/>
</dbReference>
<evidence type="ECO:0000259" key="5">
    <source>
        <dbReference type="PROSITE" id="PS51891"/>
    </source>
</evidence>
<evidence type="ECO:0000256" key="1">
    <source>
        <dbReference type="ARBA" id="ARBA00005495"/>
    </source>
</evidence>
<dbReference type="PROSITE" id="PS51891">
    <property type="entry name" value="CENP_V_GFA"/>
    <property type="match status" value="1"/>
</dbReference>
<organism evidence="6 7">
    <name type="scientific">Macrophomina phaseolina</name>
    <dbReference type="NCBI Taxonomy" id="35725"/>
    <lineage>
        <taxon>Eukaryota</taxon>
        <taxon>Fungi</taxon>
        <taxon>Dikarya</taxon>
        <taxon>Ascomycota</taxon>
        <taxon>Pezizomycotina</taxon>
        <taxon>Dothideomycetes</taxon>
        <taxon>Dothideomycetes incertae sedis</taxon>
        <taxon>Botryosphaeriales</taxon>
        <taxon>Botryosphaeriaceae</taxon>
        <taxon>Macrophomina</taxon>
    </lineage>
</organism>
<dbReference type="EMBL" id="JAGTJR010000027">
    <property type="protein sequence ID" value="KAH7042158.1"/>
    <property type="molecule type" value="Genomic_DNA"/>
</dbReference>
<comment type="similarity">
    <text evidence="1">Belongs to the Gfa family.</text>
</comment>
<reference evidence="6 7" key="1">
    <citation type="journal article" date="2021" name="Nat. Commun.">
        <title>Genetic determinants of endophytism in the Arabidopsis root mycobiome.</title>
        <authorList>
            <person name="Mesny F."/>
            <person name="Miyauchi S."/>
            <person name="Thiergart T."/>
            <person name="Pickel B."/>
            <person name="Atanasova L."/>
            <person name="Karlsson M."/>
            <person name="Huettel B."/>
            <person name="Barry K.W."/>
            <person name="Haridas S."/>
            <person name="Chen C."/>
            <person name="Bauer D."/>
            <person name="Andreopoulos W."/>
            <person name="Pangilinan J."/>
            <person name="LaButti K."/>
            <person name="Riley R."/>
            <person name="Lipzen A."/>
            <person name="Clum A."/>
            <person name="Drula E."/>
            <person name="Henrissat B."/>
            <person name="Kohler A."/>
            <person name="Grigoriev I.V."/>
            <person name="Martin F.M."/>
            <person name="Hacquard S."/>
        </authorList>
    </citation>
    <scope>NUCLEOTIDE SEQUENCE [LARGE SCALE GENOMIC DNA]</scope>
    <source>
        <strain evidence="6 7">MPI-SDFR-AT-0080</strain>
    </source>
</reference>
<comment type="caution">
    <text evidence="6">The sequence shown here is derived from an EMBL/GenBank/DDBJ whole genome shotgun (WGS) entry which is preliminary data.</text>
</comment>
<dbReference type="PANTHER" id="PTHR33337">
    <property type="entry name" value="GFA DOMAIN-CONTAINING PROTEIN"/>
    <property type="match status" value="1"/>
</dbReference>
<evidence type="ECO:0000313" key="7">
    <source>
        <dbReference type="Proteomes" id="UP000774617"/>
    </source>
</evidence>
<keyword evidence="4" id="KW-0456">Lyase</keyword>
<evidence type="ECO:0000256" key="2">
    <source>
        <dbReference type="ARBA" id="ARBA00022723"/>
    </source>
</evidence>
<accession>A0ABQ8G4I7</accession>
<dbReference type="SUPFAM" id="SSF51316">
    <property type="entry name" value="Mss4-like"/>
    <property type="match status" value="1"/>
</dbReference>
<keyword evidence="3" id="KW-0862">Zinc</keyword>
<evidence type="ECO:0000313" key="6">
    <source>
        <dbReference type="EMBL" id="KAH7042158.1"/>
    </source>
</evidence>
<proteinExistence type="inferred from homology"/>
<dbReference type="InterPro" id="IPR011057">
    <property type="entry name" value="Mss4-like_sf"/>
</dbReference>
<protein>
    <submittedName>
        <fullName evidence="6">Mss4-like protein</fullName>
    </submittedName>
</protein>
<evidence type="ECO:0000256" key="4">
    <source>
        <dbReference type="ARBA" id="ARBA00023239"/>
    </source>
</evidence>
<keyword evidence="2" id="KW-0479">Metal-binding</keyword>
<gene>
    <name evidence="6" type="ORF">B0J12DRAFT_579830</name>
</gene>
<dbReference type="Proteomes" id="UP000774617">
    <property type="component" value="Unassembled WGS sequence"/>
</dbReference>
<evidence type="ECO:0000256" key="3">
    <source>
        <dbReference type="ARBA" id="ARBA00022833"/>
    </source>
</evidence>
<feature type="domain" description="CENP-V/GFA" evidence="5">
    <location>
        <begin position="3"/>
        <end position="126"/>
    </location>
</feature>
<dbReference type="InterPro" id="IPR006913">
    <property type="entry name" value="CENP-V/GFA"/>
</dbReference>
<dbReference type="Pfam" id="PF04828">
    <property type="entry name" value="GFA"/>
    <property type="match status" value="1"/>
</dbReference>
<name>A0ABQ8G4I7_9PEZI</name>
<sequence length="131" mass="14445">MHYFGHCNCGNIQVTLPSRPAESLACHCLNCRRAGGVICSINYVVDTGDFGITDTHLSLKEYCDTNTASGRRVMRRFCGDCGSPVSTESSNIQGKLFVKASLFDDLSKPCTEVFTDRRESWASPIKDAQQQ</sequence>
<keyword evidence="7" id="KW-1185">Reference proteome</keyword>